<reference evidence="1 2" key="1">
    <citation type="submission" date="2015-06" db="EMBL/GenBank/DDBJ databases">
        <title>Prevotella sp. 109, sp. nov., a novel member of the family Prevotellaceae isolated from human faeces.</title>
        <authorList>
            <person name="Shkoporov A.N."/>
            <person name="Chaplin A.V."/>
            <person name="Kafarskaia L.I."/>
            <person name="Efimov B.A."/>
        </authorList>
    </citation>
    <scope>NUCLEOTIDE SEQUENCE [LARGE SCALE GENOMIC DNA]</scope>
    <source>
        <strain evidence="1 2">109</strain>
    </source>
</reference>
<dbReference type="Proteomes" id="UP000036951">
    <property type="component" value="Unassembled WGS sequence"/>
</dbReference>
<evidence type="ECO:0000313" key="2">
    <source>
        <dbReference type="Proteomes" id="UP000036951"/>
    </source>
</evidence>
<gene>
    <name evidence="1" type="ORF">ACU52_04480</name>
</gene>
<comment type="caution">
    <text evidence="1">The sequence shown here is derived from an EMBL/GenBank/DDBJ whole genome shotgun (WGS) entry which is preliminary data.</text>
</comment>
<proteinExistence type="predicted"/>
<organism evidence="1 2">
    <name type="scientific">Xylanibacter rarus</name>
    <dbReference type="NCBI Taxonomy" id="1676614"/>
    <lineage>
        <taxon>Bacteria</taxon>
        <taxon>Pseudomonadati</taxon>
        <taxon>Bacteroidota</taxon>
        <taxon>Bacteroidia</taxon>
        <taxon>Bacteroidales</taxon>
        <taxon>Prevotellaceae</taxon>
        <taxon>Xylanibacter</taxon>
    </lineage>
</organism>
<protein>
    <submittedName>
        <fullName evidence="1">Uncharacterized protein</fullName>
    </submittedName>
</protein>
<name>A0A8E1R2I2_9BACT</name>
<accession>A0A8E1R2I2</accession>
<sequence length="86" mass="10395">MEKLVGMPMKEALTPVVEENKWNEFNGDGYKIKVYEVKRNYLERYYTAFKSKGFKEYNSASWKQSEMYRYIKDSHSLCKRFAKNNE</sequence>
<dbReference type="AlphaFoldDB" id="A0A8E1R2I2"/>
<dbReference type="EMBL" id="LFQU01000005">
    <property type="protein sequence ID" value="KOO69132.1"/>
    <property type="molecule type" value="Genomic_DNA"/>
</dbReference>
<evidence type="ECO:0000313" key="1">
    <source>
        <dbReference type="EMBL" id="KOO69132.1"/>
    </source>
</evidence>
<keyword evidence="2" id="KW-1185">Reference proteome</keyword>